<dbReference type="PANTHER" id="PTHR21681">
    <property type="entry name" value="EUKARYOTIC TRANSLATION INITIATION FACTOR 3 SUBUNIT J"/>
    <property type="match status" value="1"/>
</dbReference>
<dbReference type="Pfam" id="PF08597">
    <property type="entry name" value="eIF3_subunit"/>
    <property type="match status" value="1"/>
</dbReference>
<evidence type="ECO:0000313" key="6">
    <source>
        <dbReference type="EMBL" id="PJF18456.1"/>
    </source>
</evidence>
<sequence length="223" mass="24793">MGDEWGRPSCANITLDDGRDLAVVKDTWDDEEDVADAWDAEEEPVVVETAKVPKKPKAKPAESYVSDVPANETEHEKKARLERLIREKDLEHAMSLFGISAPEKTADSAPTTSIAQSPFDTMTPTTVPEFDQFTRLITKRLETFEASKNYPQFLEGLIHTLMSRRDVPEIRKVAGVLTDMASQKLKEKQAATKAKPPPSLKATKGSGKYDAFDDYDDDDGFGE</sequence>
<evidence type="ECO:0000256" key="1">
    <source>
        <dbReference type="ARBA" id="ARBA00022490"/>
    </source>
</evidence>
<feature type="compositionally biased region" description="Acidic residues" evidence="5">
    <location>
        <begin position="212"/>
        <end position="223"/>
    </location>
</feature>
<feature type="region of interest" description="Disordered" evidence="5">
    <location>
        <begin position="185"/>
        <end position="223"/>
    </location>
</feature>
<dbReference type="OrthoDB" id="20381at2759"/>
<keyword evidence="2 6" id="KW-0396">Initiation factor</keyword>
<dbReference type="GO" id="GO:0003743">
    <property type="term" value="F:translation initiation factor activity"/>
    <property type="evidence" value="ECO:0007669"/>
    <property type="project" value="UniProtKB-KW"/>
</dbReference>
<gene>
    <name evidence="6" type="ORF">PSACC_01728</name>
</gene>
<feature type="region of interest" description="Disordered" evidence="5">
    <location>
        <begin position="103"/>
        <end position="126"/>
    </location>
</feature>
<dbReference type="GO" id="GO:0005852">
    <property type="term" value="C:eukaryotic translation initiation factor 3 complex"/>
    <property type="evidence" value="ECO:0007669"/>
    <property type="project" value="InterPro"/>
</dbReference>
<evidence type="ECO:0000256" key="5">
    <source>
        <dbReference type="SAM" id="MobiDB-lite"/>
    </source>
</evidence>
<dbReference type="InterPro" id="IPR023194">
    <property type="entry name" value="eIF3-like_dom_sf"/>
</dbReference>
<evidence type="ECO:0000256" key="4">
    <source>
        <dbReference type="ARBA" id="ARBA00029904"/>
    </source>
</evidence>
<keyword evidence="3" id="KW-0648">Protein biosynthesis</keyword>
<protein>
    <recommendedName>
        <fullName evidence="4">Eukaryotic translation initiation factor 3 30 kDa subunit</fullName>
    </recommendedName>
</protein>
<organism evidence="6 7">
    <name type="scientific">Paramicrosporidium saccamoebae</name>
    <dbReference type="NCBI Taxonomy" id="1246581"/>
    <lineage>
        <taxon>Eukaryota</taxon>
        <taxon>Fungi</taxon>
        <taxon>Fungi incertae sedis</taxon>
        <taxon>Cryptomycota</taxon>
        <taxon>Cryptomycota incertae sedis</taxon>
        <taxon>Paramicrosporidium</taxon>
    </lineage>
</organism>
<dbReference type="Gene3D" id="1.10.246.60">
    <property type="entry name" value="Eukaryotic translation initiation factor 3 like domains"/>
    <property type="match status" value="1"/>
</dbReference>
<proteinExistence type="predicted"/>
<dbReference type="InterPro" id="IPR013906">
    <property type="entry name" value="eIF3j"/>
</dbReference>
<keyword evidence="7" id="KW-1185">Reference proteome</keyword>
<evidence type="ECO:0000256" key="3">
    <source>
        <dbReference type="ARBA" id="ARBA00022917"/>
    </source>
</evidence>
<feature type="compositionally biased region" description="Polar residues" evidence="5">
    <location>
        <begin position="108"/>
        <end position="126"/>
    </location>
</feature>
<dbReference type="STRING" id="1246581.A0A2H9TL43"/>
<dbReference type="EMBL" id="MTSL01000123">
    <property type="protein sequence ID" value="PJF18456.1"/>
    <property type="molecule type" value="Genomic_DNA"/>
</dbReference>
<keyword evidence="1" id="KW-0963">Cytoplasm</keyword>
<reference evidence="6 7" key="1">
    <citation type="submission" date="2016-10" db="EMBL/GenBank/DDBJ databases">
        <title>The genome of Paramicrosporidium saccamoebae is the missing link in understanding Cryptomycota and Microsporidia evolution.</title>
        <authorList>
            <person name="Quandt C.A."/>
            <person name="Beaudet D."/>
            <person name="Corsaro D."/>
            <person name="Michel R."/>
            <person name="Corradi N."/>
            <person name="James T."/>
        </authorList>
    </citation>
    <scope>NUCLEOTIDE SEQUENCE [LARGE SCALE GENOMIC DNA]</scope>
    <source>
        <strain evidence="6 7">KSL3</strain>
    </source>
</reference>
<dbReference type="AlphaFoldDB" id="A0A2H9TL43"/>
<accession>A0A2H9TL43</accession>
<dbReference type="Proteomes" id="UP000240830">
    <property type="component" value="Unassembled WGS sequence"/>
</dbReference>
<evidence type="ECO:0000256" key="2">
    <source>
        <dbReference type="ARBA" id="ARBA00022540"/>
    </source>
</evidence>
<name>A0A2H9TL43_9FUNG</name>
<comment type="caution">
    <text evidence="6">The sequence shown here is derived from an EMBL/GenBank/DDBJ whole genome shotgun (WGS) entry which is preliminary data.</text>
</comment>
<evidence type="ECO:0000313" key="7">
    <source>
        <dbReference type="Proteomes" id="UP000240830"/>
    </source>
</evidence>
<feature type="region of interest" description="Disordered" evidence="5">
    <location>
        <begin position="45"/>
        <end position="77"/>
    </location>
</feature>
<dbReference type="PANTHER" id="PTHR21681:SF0">
    <property type="entry name" value="EUKARYOTIC TRANSLATION INITIATION FACTOR 3 SUBUNIT J"/>
    <property type="match status" value="1"/>
</dbReference>